<proteinExistence type="predicted"/>
<feature type="region of interest" description="Disordered" evidence="1">
    <location>
        <begin position="474"/>
        <end position="542"/>
    </location>
</feature>
<reference evidence="2" key="1">
    <citation type="submission" date="2021-09" db="EMBL/GenBank/DDBJ databases">
        <title>A high-quality genome of the endoparasitic fungus Hirsutella rhossiliensis with a comparison of Hirsutella genomes reveals transposable elements contributing to genome size variation.</title>
        <authorList>
            <person name="Lin R."/>
            <person name="Jiao Y."/>
            <person name="Sun X."/>
            <person name="Ling J."/>
            <person name="Xie B."/>
            <person name="Cheng X."/>
        </authorList>
    </citation>
    <scope>NUCLEOTIDE SEQUENCE</scope>
    <source>
        <strain evidence="2">HR02</strain>
    </source>
</reference>
<dbReference type="OrthoDB" id="3439820at2759"/>
<dbReference type="AlphaFoldDB" id="A0A9P8N218"/>
<accession>A0A9P8N218</accession>
<keyword evidence="3" id="KW-1185">Reference proteome</keyword>
<evidence type="ECO:0000313" key="3">
    <source>
        <dbReference type="Proteomes" id="UP000824596"/>
    </source>
</evidence>
<feature type="region of interest" description="Disordered" evidence="1">
    <location>
        <begin position="573"/>
        <end position="653"/>
    </location>
</feature>
<feature type="compositionally biased region" description="Low complexity" evidence="1">
    <location>
        <begin position="690"/>
        <end position="703"/>
    </location>
</feature>
<evidence type="ECO:0000313" key="2">
    <source>
        <dbReference type="EMBL" id="KAH0965492.1"/>
    </source>
</evidence>
<dbReference type="GeneID" id="68352637"/>
<feature type="compositionally biased region" description="Basic and acidic residues" evidence="1">
    <location>
        <begin position="53"/>
        <end position="85"/>
    </location>
</feature>
<sequence>MPYFLSPAVSVPLKPYPKTQSLPPNQHRAAKQPSRFHRTSSWSGWVRSVLPSHRSERGGTLRSRGFWESEESRQADNQRPRRHVTDSWQSRTSETHGPDHIVRWNTAKDLSETQPEAAQTRLQAEPANACMSSNADPERTWSWAPMDETELCQPQRAPTSQQARPDKVTAATPSEAHAVSTIERRLAQTRQAIEARKEARRQRRDLKESGDYLGVQGINPATGQLDMITPTDSEGNSTSPETQQKLNNLRNALRDARQSYEHVNALSRKEAKKDLESEKDKLRRLEKDKQKLRNFSQRVKWRRQTKQWSSAQEPDLSPIVQSHADSDLGSPRPSTPPHRAAKEQSRDARVGSPGSTSTVIRTPQRQSLADFTPSAWELFENSISFDDSESSGLGQQLGEPAPVPASAYDATQHRIDRGPPARSPDRVAVSKGKTALVQATIPGKAARKLKGSLIEASNEDSFLDKRVRVAVDPGGPETGNWHPPVSTCMPVEESRQTLSKPQCERSASASLPPAKDPSHRNLTERTHRGPWKEAGTGKAPNLDLLTQVRAQKLNARGQSRKWMPPLVYFWPKRTDGSRNQPDTVEEEASPPALPSMASLGRHKICGGREPGQANQGLQEPEAARETRRGSPSTVADMTDSRNKVASMGSSGPETWRMEPIRIYEDNEWVEQALKDITERSNQFVEEFVSTRTTTTTGSASGRETPGEPLEGARLRGPCDEPLTEYLAELGADEARRHNRYYVHEPSGGDISACRRPQRGVICVGGPGEAAKQEGVQHITHINVYAAEG</sequence>
<feature type="compositionally biased region" description="Polar residues" evidence="1">
    <location>
        <begin position="230"/>
        <end position="242"/>
    </location>
</feature>
<feature type="compositionally biased region" description="Basic residues" evidence="1">
    <location>
        <begin position="28"/>
        <end position="38"/>
    </location>
</feature>
<feature type="region of interest" description="Disordered" evidence="1">
    <location>
        <begin position="296"/>
        <end position="366"/>
    </location>
</feature>
<feature type="compositionally biased region" description="Polar residues" evidence="1">
    <location>
        <begin position="353"/>
        <end position="366"/>
    </location>
</feature>
<feature type="compositionally biased region" description="Basic and acidic residues" evidence="1">
    <location>
        <begin position="516"/>
        <end position="531"/>
    </location>
</feature>
<feature type="compositionally biased region" description="Polar residues" evidence="1">
    <location>
        <begin position="112"/>
        <end position="122"/>
    </location>
</feature>
<protein>
    <submittedName>
        <fullName evidence="2">Uncharacterized protein</fullName>
    </submittedName>
</protein>
<name>A0A9P8N218_9HYPO</name>
<feature type="compositionally biased region" description="Basic and acidic residues" evidence="1">
    <location>
        <begin position="93"/>
        <end position="102"/>
    </location>
</feature>
<dbReference type="EMBL" id="JAIZPD010000003">
    <property type="protein sequence ID" value="KAH0965492.1"/>
    <property type="molecule type" value="Genomic_DNA"/>
</dbReference>
<organism evidence="2 3">
    <name type="scientific">Hirsutella rhossiliensis</name>
    <dbReference type="NCBI Taxonomy" id="111463"/>
    <lineage>
        <taxon>Eukaryota</taxon>
        <taxon>Fungi</taxon>
        <taxon>Dikarya</taxon>
        <taxon>Ascomycota</taxon>
        <taxon>Pezizomycotina</taxon>
        <taxon>Sordariomycetes</taxon>
        <taxon>Hypocreomycetidae</taxon>
        <taxon>Hypocreales</taxon>
        <taxon>Ophiocordycipitaceae</taxon>
        <taxon>Hirsutella</taxon>
    </lineage>
</organism>
<feature type="compositionally biased region" description="Basic and acidic residues" evidence="1">
    <location>
        <begin position="340"/>
        <end position="349"/>
    </location>
</feature>
<feature type="region of interest" description="Disordered" evidence="1">
    <location>
        <begin position="195"/>
        <end position="242"/>
    </location>
</feature>
<gene>
    <name evidence="2" type="ORF">HRG_03508</name>
</gene>
<dbReference type="Proteomes" id="UP000824596">
    <property type="component" value="Unassembled WGS sequence"/>
</dbReference>
<feature type="compositionally biased region" description="Polar residues" evidence="1">
    <location>
        <begin position="496"/>
        <end position="509"/>
    </location>
</feature>
<dbReference type="RefSeq" id="XP_044723005.1">
    <property type="nucleotide sequence ID" value="XM_044861979.1"/>
</dbReference>
<comment type="caution">
    <text evidence="2">The sequence shown here is derived from an EMBL/GenBank/DDBJ whole genome shotgun (WGS) entry which is preliminary data.</text>
</comment>
<feature type="region of interest" description="Disordered" evidence="1">
    <location>
        <begin position="690"/>
        <end position="716"/>
    </location>
</feature>
<evidence type="ECO:0000256" key="1">
    <source>
        <dbReference type="SAM" id="MobiDB-lite"/>
    </source>
</evidence>
<feature type="region of interest" description="Disordered" evidence="1">
    <location>
        <begin position="1"/>
        <end position="182"/>
    </location>
</feature>